<comment type="caution">
    <text evidence="7">The sequence shown here is derived from an EMBL/GenBank/DDBJ whole genome shotgun (WGS) entry which is preliminary data.</text>
</comment>
<evidence type="ECO:0000256" key="4">
    <source>
        <dbReference type="ARBA" id="ARBA00023125"/>
    </source>
</evidence>
<accession>A0ABN2FRJ0</accession>
<sequence>MAEPADLRRAGRRHRRHPRHPRAVAGEHGDGEGAKCWMRVLSEIKNRGTNDVCIAVCDGLKGISRSGN</sequence>
<protein>
    <recommendedName>
        <fullName evidence="9">Mutator family transposase</fullName>
    </recommendedName>
</protein>
<dbReference type="Pfam" id="PF00872">
    <property type="entry name" value="Transposase_mut"/>
    <property type="match status" value="1"/>
</dbReference>
<gene>
    <name evidence="7" type="ORF">GCM10009765_02630</name>
</gene>
<feature type="compositionally biased region" description="Basic residues" evidence="6">
    <location>
        <begin position="10"/>
        <end position="22"/>
    </location>
</feature>
<evidence type="ECO:0000313" key="7">
    <source>
        <dbReference type="EMBL" id="GAA1656636.1"/>
    </source>
</evidence>
<reference evidence="7 8" key="1">
    <citation type="journal article" date="2019" name="Int. J. Syst. Evol. Microbiol.">
        <title>The Global Catalogue of Microorganisms (GCM) 10K type strain sequencing project: providing services to taxonomists for standard genome sequencing and annotation.</title>
        <authorList>
            <consortium name="The Broad Institute Genomics Platform"/>
            <consortium name="The Broad Institute Genome Sequencing Center for Infectious Disease"/>
            <person name="Wu L."/>
            <person name="Ma J."/>
        </authorList>
    </citation>
    <scope>NUCLEOTIDE SEQUENCE [LARGE SCALE GENOMIC DNA]</scope>
    <source>
        <strain evidence="7 8">JCM 14718</strain>
    </source>
</reference>
<evidence type="ECO:0000256" key="1">
    <source>
        <dbReference type="ARBA" id="ARBA00002190"/>
    </source>
</evidence>
<organism evidence="7 8">
    <name type="scientific">Fodinicola feengrottensis</name>
    <dbReference type="NCBI Taxonomy" id="435914"/>
    <lineage>
        <taxon>Bacteria</taxon>
        <taxon>Bacillati</taxon>
        <taxon>Actinomycetota</taxon>
        <taxon>Actinomycetes</taxon>
        <taxon>Mycobacteriales</taxon>
        <taxon>Fodinicola</taxon>
    </lineage>
</organism>
<feature type="region of interest" description="Disordered" evidence="6">
    <location>
        <begin position="1"/>
        <end position="31"/>
    </location>
</feature>
<keyword evidence="8" id="KW-1185">Reference proteome</keyword>
<proteinExistence type="inferred from homology"/>
<evidence type="ECO:0000256" key="3">
    <source>
        <dbReference type="ARBA" id="ARBA00022578"/>
    </source>
</evidence>
<evidence type="ECO:0000256" key="2">
    <source>
        <dbReference type="ARBA" id="ARBA00010961"/>
    </source>
</evidence>
<evidence type="ECO:0008006" key="9">
    <source>
        <dbReference type="Google" id="ProtNLM"/>
    </source>
</evidence>
<dbReference type="Proteomes" id="UP001500618">
    <property type="component" value="Unassembled WGS sequence"/>
</dbReference>
<keyword evidence="3" id="KW-0815">Transposition</keyword>
<comment type="similarity">
    <text evidence="2">Belongs to the transposase mutator family.</text>
</comment>
<evidence type="ECO:0000256" key="5">
    <source>
        <dbReference type="ARBA" id="ARBA00023172"/>
    </source>
</evidence>
<evidence type="ECO:0000313" key="8">
    <source>
        <dbReference type="Proteomes" id="UP001500618"/>
    </source>
</evidence>
<name>A0ABN2FRJ0_9ACTN</name>
<evidence type="ECO:0000256" key="6">
    <source>
        <dbReference type="SAM" id="MobiDB-lite"/>
    </source>
</evidence>
<comment type="function">
    <text evidence="1">Required for the transposition of the insertion element.</text>
</comment>
<keyword evidence="4" id="KW-0238">DNA-binding</keyword>
<dbReference type="InterPro" id="IPR001207">
    <property type="entry name" value="Transposase_mutator"/>
</dbReference>
<keyword evidence="5" id="KW-0233">DNA recombination</keyword>
<dbReference type="EMBL" id="BAAANY010000001">
    <property type="protein sequence ID" value="GAA1656636.1"/>
    <property type="molecule type" value="Genomic_DNA"/>
</dbReference>